<accession>A0A7W6NWN9</accession>
<evidence type="ECO:0000313" key="1">
    <source>
        <dbReference type="EMBL" id="MBB4097704.1"/>
    </source>
</evidence>
<gene>
    <name evidence="1" type="ORF">GGR46_001237</name>
</gene>
<name>A0A7W6NWN9_9SPHN</name>
<organism evidence="1 2">
    <name type="scientific">Sphingomonas kyeonggiensis</name>
    <dbReference type="NCBI Taxonomy" id="1268553"/>
    <lineage>
        <taxon>Bacteria</taxon>
        <taxon>Pseudomonadati</taxon>
        <taxon>Pseudomonadota</taxon>
        <taxon>Alphaproteobacteria</taxon>
        <taxon>Sphingomonadales</taxon>
        <taxon>Sphingomonadaceae</taxon>
        <taxon>Sphingomonas</taxon>
    </lineage>
</organism>
<evidence type="ECO:0000313" key="2">
    <source>
        <dbReference type="Proteomes" id="UP000557392"/>
    </source>
</evidence>
<dbReference type="RefSeq" id="WP_183995558.1">
    <property type="nucleotide sequence ID" value="NZ_JACIEH010000001.1"/>
</dbReference>
<comment type="caution">
    <text evidence="1">The sequence shown here is derived from an EMBL/GenBank/DDBJ whole genome shotgun (WGS) entry which is preliminary data.</text>
</comment>
<keyword evidence="2" id="KW-1185">Reference proteome</keyword>
<protein>
    <submittedName>
        <fullName evidence="1">Uncharacterized protein</fullName>
    </submittedName>
</protein>
<proteinExistence type="predicted"/>
<dbReference type="Proteomes" id="UP000557392">
    <property type="component" value="Unassembled WGS sequence"/>
</dbReference>
<dbReference type="EMBL" id="JACIEH010000001">
    <property type="protein sequence ID" value="MBB4097704.1"/>
    <property type="molecule type" value="Genomic_DNA"/>
</dbReference>
<sequence>MTDTQLQKDLAAAAEHFGFEKPTLERRDGPLSNKSGKRLPQGLRDAAEKALAAYRASPDHAELMAALPQLSLADLHIRFQNALEGPHFASLLQAMRQPEVLEIDTEDFLPQSISLGLMAQAVLILGLSGSIGYVIDTDLKSGLYVGGAFDAGIDAGVEGDVCVGFWKEKVGDLDGIYVGEEVDIDDGTGVTEAAFLHDDELALVFVGVDLGIDDGMENTDFYFFEMEMGRAPIYQPGDATYLAQLITMTCINSKDNYDTIYFEFYADGDDSTLYRYPAWDGYQMCEAQEDTTFSTWTVGLIAKFNTSLTLRLHVGDHTMDDVTVYPSSFGGLHGSITQNWDDKVDAFDEIQYSLDIQLIRN</sequence>
<dbReference type="AlphaFoldDB" id="A0A7W6NWN9"/>
<reference evidence="1 2" key="1">
    <citation type="submission" date="2020-08" db="EMBL/GenBank/DDBJ databases">
        <title>Genomic Encyclopedia of Type Strains, Phase IV (KMG-IV): sequencing the most valuable type-strain genomes for metagenomic binning, comparative biology and taxonomic classification.</title>
        <authorList>
            <person name="Goeker M."/>
        </authorList>
    </citation>
    <scope>NUCLEOTIDE SEQUENCE [LARGE SCALE GENOMIC DNA]</scope>
    <source>
        <strain evidence="1 2">DSM 101806</strain>
    </source>
</reference>